<keyword evidence="4" id="KW-0812">Transmembrane</keyword>
<name>A0A163BDR4_9FLAO</name>
<dbReference type="Pfam" id="PF00515">
    <property type="entry name" value="TPR_1"/>
    <property type="match status" value="1"/>
</dbReference>
<feature type="repeat" description="TPR" evidence="3">
    <location>
        <begin position="90"/>
        <end position="123"/>
    </location>
</feature>
<keyword evidence="4" id="KW-0472">Membrane</keyword>
<feature type="repeat" description="TPR" evidence="3">
    <location>
        <begin position="56"/>
        <end position="89"/>
    </location>
</feature>
<evidence type="ECO:0000256" key="3">
    <source>
        <dbReference type="PROSITE-ProRule" id="PRU00339"/>
    </source>
</evidence>
<protein>
    <submittedName>
        <fullName evidence="5">Uncharacterized protein</fullName>
    </submittedName>
</protein>
<proteinExistence type="predicted"/>
<dbReference type="STRING" id="1642818.AWE51_23060"/>
<dbReference type="InterPro" id="IPR019734">
    <property type="entry name" value="TPR_rpt"/>
</dbReference>
<accession>A0A163BDR4</accession>
<organism evidence="5 6">
    <name type="scientific">Aquimarina aggregata</name>
    <dbReference type="NCBI Taxonomy" id="1642818"/>
    <lineage>
        <taxon>Bacteria</taxon>
        <taxon>Pseudomonadati</taxon>
        <taxon>Bacteroidota</taxon>
        <taxon>Flavobacteriia</taxon>
        <taxon>Flavobacteriales</taxon>
        <taxon>Flavobacteriaceae</taxon>
        <taxon>Aquimarina</taxon>
    </lineage>
</organism>
<dbReference type="InterPro" id="IPR051685">
    <property type="entry name" value="Ycf3/AcsC/BcsC/TPR_MFPF"/>
</dbReference>
<dbReference type="Proteomes" id="UP000076715">
    <property type="component" value="Unassembled WGS sequence"/>
</dbReference>
<evidence type="ECO:0000256" key="1">
    <source>
        <dbReference type="ARBA" id="ARBA00022737"/>
    </source>
</evidence>
<dbReference type="PROSITE" id="PS50005">
    <property type="entry name" value="TPR"/>
    <property type="match status" value="2"/>
</dbReference>
<dbReference type="Gene3D" id="1.25.40.10">
    <property type="entry name" value="Tetratricopeptide repeat domain"/>
    <property type="match status" value="1"/>
</dbReference>
<dbReference type="InterPro" id="IPR011990">
    <property type="entry name" value="TPR-like_helical_dom_sf"/>
</dbReference>
<feature type="transmembrane region" description="Helical" evidence="4">
    <location>
        <begin position="12"/>
        <end position="32"/>
    </location>
</feature>
<evidence type="ECO:0000313" key="5">
    <source>
        <dbReference type="EMBL" id="KZS41287.1"/>
    </source>
</evidence>
<dbReference type="OrthoDB" id="1523318at2"/>
<dbReference type="Pfam" id="PF13181">
    <property type="entry name" value="TPR_8"/>
    <property type="match status" value="1"/>
</dbReference>
<dbReference type="RefSeq" id="WP_066312693.1">
    <property type="nucleotide sequence ID" value="NZ_CANLSS010000019.1"/>
</dbReference>
<sequence>MINRKTNKKILILLEYLIFLIIPFTVFLFISIRNKNRLNTIDTKGKNTVKQTLSQESTLINKGVALINKKKYQESIQVHLKVIQLNPKNSIAYNNIGIAYGNLKQWDKGIEYCLKAIELNPNFQLAKNNINWMKSEKSKQ</sequence>
<comment type="caution">
    <text evidence="5">The sequence shown here is derived from an EMBL/GenBank/DDBJ whole genome shotgun (WGS) entry which is preliminary data.</text>
</comment>
<dbReference type="SMART" id="SM00028">
    <property type="entry name" value="TPR"/>
    <property type="match status" value="2"/>
</dbReference>
<dbReference type="PANTHER" id="PTHR44943:SF4">
    <property type="entry name" value="TPR REPEAT-CONTAINING PROTEIN MJ0798"/>
    <property type="match status" value="1"/>
</dbReference>
<keyword evidence="6" id="KW-1185">Reference proteome</keyword>
<keyword evidence="1" id="KW-0677">Repeat</keyword>
<dbReference type="AlphaFoldDB" id="A0A163BDR4"/>
<dbReference type="PANTHER" id="PTHR44943">
    <property type="entry name" value="CELLULOSE SYNTHASE OPERON PROTEIN C"/>
    <property type="match status" value="1"/>
</dbReference>
<evidence type="ECO:0000256" key="2">
    <source>
        <dbReference type="ARBA" id="ARBA00022803"/>
    </source>
</evidence>
<keyword evidence="2 3" id="KW-0802">TPR repeat</keyword>
<evidence type="ECO:0000313" key="6">
    <source>
        <dbReference type="Proteomes" id="UP000076715"/>
    </source>
</evidence>
<gene>
    <name evidence="5" type="ORF">AWE51_23060</name>
</gene>
<dbReference type="SUPFAM" id="SSF48452">
    <property type="entry name" value="TPR-like"/>
    <property type="match status" value="1"/>
</dbReference>
<reference evidence="5 6" key="1">
    <citation type="submission" date="2016-01" db="EMBL/GenBank/DDBJ databases">
        <title>The draft genome sequence of Aquimarina sp. RZW4-3-2.</title>
        <authorList>
            <person name="Wang Y."/>
        </authorList>
    </citation>
    <scope>NUCLEOTIDE SEQUENCE [LARGE SCALE GENOMIC DNA]</scope>
    <source>
        <strain evidence="5 6">RZW4-3-2</strain>
    </source>
</reference>
<evidence type="ECO:0000256" key="4">
    <source>
        <dbReference type="SAM" id="Phobius"/>
    </source>
</evidence>
<keyword evidence="4" id="KW-1133">Transmembrane helix</keyword>
<dbReference type="EMBL" id="LQRT01000006">
    <property type="protein sequence ID" value="KZS41287.1"/>
    <property type="molecule type" value="Genomic_DNA"/>
</dbReference>